<name>A0A1I3EFZ6_9PLAN</name>
<dbReference type="STRING" id="1576369.SAMN05421753_104206"/>
<sequence length="70" mass="7944">MKPTPEQRRALEALSVFGPWEVWKQLQVCRGSTIDSLIEKGWVSRERPFNQNHPDDEIAITPAGGEALKQ</sequence>
<evidence type="ECO:0000313" key="2">
    <source>
        <dbReference type="EMBL" id="SFH97887.1"/>
    </source>
</evidence>
<evidence type="ECO:0000256" key="1">
    <source>
        <dbReference type="SAM" id="MobiDB-lite"/>
    </source>
</evidence>
<gene>
    <name evidence="2" type="ORF">SAMN05421753_104206</name>
</gene>
<accession>A0A1I3EFZ6</accession>
<organism evidence="2 3">
    <name type="scientific">Planctomicrobium piriforme</name>
    <dbReference type="NCBI Taxonomy" id="1576369"/>
    <lineage>
        <taxon>Bacteria</taxon>
        <taxon>Pseudomonadati</taxon>
        <taxon>Planctomycetota</taxon>
        <taxon>Planctomycetia</taxon>
        <taxon>Planctomycetales</taxon>
        <taxon>Planctomycetaceae</taxon>
        <taxon>Planctomicrobium</taxon>
    </lineage>
</organism>
<keyword evidence="3" id="KW-1185">Reference proteome</keyword>
<proteinExistence type="predicted"/>
<dbReference type="Proteomes" id="UP000199518">
    <property type="component" value="Unassembled WGS sequence"/>
</dbReference>
<dbReference type="AlphaFoldDB" id="A0A1I3EFZ6"/>
<dbReference type="EMBL" id="FOQD01000004">
    <property type="protein sequence ID" value="SFH97887.1"/>
    <property type="molecule type" value="Genomic_DNA"/>
</dbReference>
<reference evidence="3" key="1">
    <citation type="submission" date="2016-10" db="EMBL/GenBank/DDBJ databases">
        <authorList>
            <person name="Varghese N."/>
            <person name="Submissions S."/>
        </authorList>
    </citation>
    <scope>NUCLEOTIDE SEQUENCE [LARGE SCALE GENOMIC DNA]</scope>
    <source>
        <strain evidence="3">DSM 26348</strain>
    </source>
</reference>
<feature type="compositionally biased region" description="Basic and acidic residues" evidence="1">
    <location>
        <begin position="47"/>
        <end position="56"/>
    </location>
</feature>
<protein>
    <submittedName>
        <fullName evidence="2">Uncharacterized protein</fullName>
    </submittedName>
</protein>
<dbReference type="RefSeq" id="WP_092048600.1">
    <property type="nucleotide sequence ID" value="NZ_FOQD01000004.1"/>
</dbReference>
<feature type="region of interest" description="Disordered" evidence="1">
    <location>
        <begin position="47"/>
        <end position="70"/>
    </location>
</feature>
<evidence type="ECO:0000313" key="3">
    <source>
        <dbReference type="Proteomes" id="UP000199518"/>
    </source>
</evidence>